<dbReference type="PROSITE" id="PS51322">
    <property type="entry name" value="UEV"/>
    <property type="match status" value="1"/>
</dbReference>
<dbReference type="AlphaFoldDB" id="A0A1D1Z2J3"/>
<evidence type="ECO:0000256" key="2">
    <source>
        <dbReference type="ARBA" id="ARBA00009594"/>
    </source>
</evidence>
<accession>A0A1D1Z2J3</accession>
<evidence type="ECO:0000256" key="8">
    <source>
        <dbReference type="SAM" id="Coils"/>
    </source>
</evidence>
<dbReference type="PANTHER" id="PTHR23306:SF3">
    <property type="entry name" value="TUMOR SUPPRESSOR PROTEIN 101"/>
    <property type="match status" value="1"/>
</dbReference>
<organism evidence="13">
    <name type="scientific">Anthurium amnicola</name>
    <dbReference type="NCBI Taxonomy" id="1678845"/>
    <lineage>
        <taxon>Eukaryota</taxon>
        <taxon>Viridiplantae</taxon>
        <taxon>Streptophyta</taxon>
        <taxon>Embryophyta</taxon>
        <taxon>Tracheophyta</taxon>
        <taxon>Spermatophyta</taxon>
        <taxon>Magnoliopsida</taxon>
        <taxon>Liliopsida</taxon>
        <taxon>Araceae</taxon>
        <taxon>Pothoideae</taxon>
        <taxon>Potheae</taxon>
        <taxon>Anthurium</taxon>
    </lineage>
</organism>
<evidence type="ECO:0000256" key="10">
    <source>
        <dbReference type="SAM" id="SignalP"/>
    </source>
</evidence>
<dbReference type="Pfam" id="PF05743">
    <property type="entry name" value="UEV"/>
    <property type="match status" value="1"/>
</dbReference>
<protein>
    <submittedName>
        <fullName evidence="13">Protein ELC</fullName>
    </submittedName>
</protein>
<dbReference type="InterPro" id="IPR017916">
    <property type="entry name" value="SB_dom"/>
</dbReference>
<dbReference type="InterPro" id="IPR037202">
    <property type="entry name" value="ESCRT_assembly_dom"/>
</dbReference>
<evidence type="ECO:0000256" key="3">
    <source>
        <dbReference type="ARBA" id="ARBA00022448"/>
    </source>
</evidence>
<dbReference type="Gene3D" id="3.10.110.10">
    <property type="entry name" value="Ubiquitin Conjugating Enzyme"/>
    <property type="match status" value="1"/>
</dbReference>
<evidence type="ECO:0000256" key="1">
    <source>
        <dbReference type="ARBA" id="ARBA00004177"/>
    </source>
</evidence>
<dbReference type="PROSITE" id="PS51312">
    <property type="entry name" value="SB"/>
    <property type="match status" value="1"/>
</dbReference>
<comment type="subcellular location">
    <subcellularLocation>
        <location evidence="1">Endosome</location>
    </subcellularLocation>
</comment>
<keyword evidence="5 7" id="KW-0653">Protein transport</keyword>
<dbReference type="EMBL" id="GDJX01006791">
    <property type="protein sequence ID" value="JAT61145.1"/>
    <property type="molecule type" value="Transcribed_RNA"/>
</dbReference>
<dbReference type="SUPFAM" id="SSF140111">
    <property type="entry name" value="Endosomal sorting complex assembly domain"/>
    <property type="match status" value="1"/>
</dbReference>
<dbReference type="InterPro" id="IPR052070">
    <property type="entry name" value="ESCRT-I_UEV_domain"/>
</dbReference>
<comment type="similarity">
    <text evidence="2">Belongs to the ubiquitin-conjugating enzyme family. UEV subfamily.</text>
</comment>
<keyword evidence="10" id="KW-0732">Signal</keyword>
<dbReference type="PANTHER" id="PTHR23306">
    <property type="entry name" value="TUMOR SUSCEPTIBILITY GENE 101 PROTEIN-RELATED"/>
    <property type="match status" value="1"/>
</dbReference>
<dbReference type="GO" id="GO:0015031">
    <property type="term" value="P:protein transport"/>
    <property type="evidence" value="ECO:0007669"/>
    <property type="project" value="UniProtKB-UniRule"/>
</dbReference>
<feature type="domain" description="UEV" evidence="12">
    <location>
        <begin position="46"/>
        <end position="190"/>
    </location>
</feature>
<evidence type="ECO:0000256" key="4">
    <source>
        <dbReference type="ARBA" id="ARBA00022753"/>
    </source>
</evidence>
<dbReference type="GO" id="GO:0008333">
    <property type="term" value="P:endosome to lysosome transport"/>
    <property type="evidence" value="ECO:0007669"/>
    <property type="project" value="TreeGrafter"/>
</dbReference>
<reference evidence="13" key="1">
    <citation type="submission" date="2015-07" db="EMBL/GenBank/DDBJ databases">
        <title>Transcriptome Assembly of Anthurium amnicola.</title>
        <authorList>
            <person name="Suzuki J."/>
        </authorList>
    </citation>
    <scope>NUCLEOTIDE SEQUENCE</scope>
</reference>
<evidence type="ECO:0000259" key="12">
    <source>
        <dbReference type="PROSITE" id="PS51322"/>
    </source>
</evidence>
<feature type="region of interest" description="Disordered" evidence="9">
    <location>
        <begin position="185"/>
        <end position="253"/>
    </location>
</feature>
<proteinExistence type="inferred from homology"/>
<dbReference type="GO" id="GO:0043130">
    <property type="term" value="F:ubiquitin binding"/>
    <property type="evidence" value="ECO:0007669"/>
    <property type="project" value="TreeGrafter"/>
</dbReference>
<feature type="compositionally biased region" description="Pro residues" evidence="9">
    <location>
        <begin position="193"/>
        <end position="221"/>
    </location>
</feature>
<evidence type="ECO:0000313" key="13">
    <source>
        <dbReference type="EMBL" id="JAT61145.1"/>
    </source>
</evidence>
<name>A0A1D1Z2J3_9ARAE</name>
<feature type="signal peptide" evidence="10">
    <location>
        <begin position="1"/>
        <end position="25"/>
    </location>
</feature>
<dbReference type="SUPFAM" id="SSF54495">
    <property type="entry name" value="UBC-like"/>
    <property type="match status" value="1"/>
</dbReference>
<dbReference type="Pfam" id="PF09454">
    <property type="entry name" value="Vps23_core"/>
    <property type="match status" value="1"/>
</dbReference>
<dbReference type="GO" id="GO:0000813">
    <property type="term" value="C:ESCRT I complex"/>
    <property type="evidence" value="ECO:0007669"/>
    <property type="project" value="TreeGrafter"/>
</dbReference>
<evidence type="ECO:0000259" key="11">
    <source>
        <dbReference type="PROSITE" id="PS51312"/>
    </source>
</evidence>
<feature type="domain" description="SB" evidence="11">
    <location>
        <begin position="354"/>
        <end position="422"/>
    </location>
</feature>
<dbReference type="InterPro" id="IPR008883">
    <property type="entry name" value="UEV_N"/>
</dbReference>
<keyword evidence="4" id="KW-0967">Endosome</keyword>
<dbReference type="InterPro" id="IPR016135">
    <property type="entry name" value="UBQ-conjugating_enzyme/RWD"/>
</dbReference>
<gene>
    <name evidence="13" type="primary">ELC_1</name>
    <name evidence="13" type="ORF">g.103963</name>
</gene>
<keyword evidence="3 7" id="KW-0813">Transport</keyword>
<evidence type="ECO:0000256" key="7">
    <source>
        <dbReference type="PROSITE-ProRule" id="PRU00644"/>
    </source>
</evidence>
<feature type="coiled-coil region" evidence="8">
    <location>
        <begin position="297"/>
        <end position="324"/>
    </location>
</feature>
<feature type="non-terminal residue" evidence="13">
    <location>
        <position position="1"/>
    </location>
</feature>
<evidence type="ECO:0000256" key="6">
    <source>
        <dbReference type="ARBA" id="ARBA00023054"/>
    </source>
</evidence>
<sequence length="433" mass="48594">RRRRRRRLSPRVCFVVPLLWGGGEMARPPPPPSQSGQYWPQFLSSALSQRGPNALPYPEDAKWLIRQHLVSLVEVFPSLTPKSSLFTHNDGRAAHLLQAEGTIPIVYARVVYNIPAVIWLLDSYPRSPPAVFLTPTRDMVIKRNHPHVDRSGLVSLPYLRNWVYPSANLVELVCSLSHLFGQDPPLFTRENPDPSPSPNPSPPPPSHPSPSSSPSPSPQQLPPSSRIYSQVAPYGIGGGFPQSPQHRPMEDPAAGHRRNAINKILEMAHADTIALGKSRELQMEGLFGAQAVLRQRDEEISRGLREMQEEREGLEQQLQLVLMNTDVLEGWMRDNRGKKRMDEMDVDQVFEPCDLLSKQIMECTVSDLAVEDTIYSLDKAVQEGAIPFDVYLKNIRALSREQFFHRATTAKVRASQVQAHVNSMAARAPQYAV</sequence>
<dbReference type="CDD" id="cd11685">
    <property type="entry name" value="UEV_TSG101-like"/>
    <property type="match status" value="1"/>
</dbReference>
<evidence type="ECO:0000256" key="9">
    <source>
        <dbReference type="SAM" id="MobiDB-lite"/>
    </source>
</evidence>
<dbReference type="Gene3D" id="6.10.140.820">
    <property type="match status" value="1"/>
</dbReference>
<keyword evidence="6 8" id="KW-0175">Coiled coil</keyword>
<feature type="chain" id="PRO_5008900684" evidence="10">
    <location>
        <begin position="26"/>
        <end position="433"/>
    </location>
</feature>
<evidence type="ECO:0000256" key="5">
    <source>
        <dbReference type="ARBA" id="ARBA00022927"/>
    </source>
</evidence>